<dbReference type="GeneID" id="25918438"/>
<accession>A0A0L0EYS3</accession>
<keyword evidence="2" id="KW-1185">Reference proteome</keyword>
<dbReference type="AlphaFoldDB" id="A0A0L0EYS3"/>
<dbReference type="EMBL" id="KQ254466">
    <property type="protein sequence ID" value="KNC69554.1"/>
    <property type="molecule type" value="Genomic_DNA"/>
</dbReference>
<name>A0A0L0EYS3_9EUKA</name>
<dbReference type="RefSeq" id="XP_014143456.1">
    <property type="nucleotide sequence ID" value="XM_014287981.1"/>
</dbReference>
<sequence length="98" mass="10590">GYGACAVTTTVTGKITDTHRNTTAVYAHTSPKSIATAKKKKTANTLQDLLYNPKAPTELLVYSRITVVMSEPKDLEMLVRSGECGPEGRAEALVYLCE</sequence>
<organism evidence="1 2">
    <name type="scientific">Sphaeroforma arctica JP610</name>
    <dbReference type="NCBI Taxonomy" id="667725"/>
    <lineage>
        <taxon>Eukaryota</taxon>
        <taxon>Ichthyosporea</taxon>
        <taxon>Ichthyophonida</taxon>
        <taxon>Sphaeroforma</taxon>
    </lineage>
</organism>
<feature type="non-terminal residue" evidence="1">
    <location>
        <position position="1"/>
    </location>
</feature>
<gene>
    <name evidence="1" type="ORF">SARC_17934</name>
</gene>
<dbReference type="Proteomes" id="UP000054560">
    <property type="component" value="Unassembled WGS sequence"/>
</dbReference>
<proteinExistence type="predicted"/>
<reference evidence="1 2" key="1">
    <citation type="submission" date="2011-02" db="EMBL/GenBank/DDBJ databases">
        <title>The Genome Sequence of Sphaeroforma arctica JP610.</title>
        <authorList>
            <consortium name="The Broad Institute Genome Sequencing Platform"/>
            <person name="Russ C."/>
            <person name="Cuomo C."/>
            <person name="Young S.K."/>
            <person name="Zeng Q."/>
            <person name="Gargeya S."/>
            <person name="Alvarado L."/>
            <person name="Berlin A."/>
            <person name="Chapman S.B."/>
            <person name="Chen Z."/>
            <person name="Freedman E."/>
            <person name="Gellesch M."/>
            <person name="Goldberg J."/>
            <person name="Griggs A."/>
            <person name="Gujja S."/>
            <person name="Heilman E."/>
            <person name="Heiman D."/>
            <person name="Howarth C."/>
            <person name="Mehta T."/>
            <person name="Neiman D."/>
            <person name="Pearson M."/>
            <person name="Roberts A."/>
            <person name="Saif S."/>
            <person name="Shea T."/>
            <person name="Shenoy N."/>
            <person name="Sisk P."/>
            <person name="Stolte C."/>
            <person name="Sykes S."/>
            <person name="White J."/>
            <person name="Yandava C."/>
            <person name="Burger G."/>
            <person name="Gray M.W."/>
            <person name="Holland P.W.H."/>
            <person name="King N."/>
            <person name="Lang F.B.F."/>
            <person name="Roger A.J."/>
            <person name="Ruiz-Trillo I."/>
            <person name="Haas B."/>
            <person name="Nusbaum C."/>
            <person name="Birren B."/>
        </authorList>
    </citation>
    <scope>NUCLEOTIDE SEQUENCE [LARGE SCALE GENOMIC DNA]</scope>
    <source>
        <strain evidence="1 2">JP610</strain>
    </source>
</reference>
<evidence type="ECO:0000313" key="2">
    <source>
        <dbReference type="Proteomes" id="UP000054560"/>
    </source>
</evidence>
<protein>
    <submittedName>
        <fullName evidence="1">Uncharacterized protein</fullName>
    </submittedName>
</protein>
<evidence type="ECO:0000313" key="1">
    <source>
        <dbReference type="EMBL" id="KNC69554.1"/>
    </source>
</evidence>